<feature type="domain" description="Calpain catalytic" evidence="4">
    <location>
        <begin position="29"/>
        <end position="274"/>
    </location>
</feature>
<comment type="caution">
    <text evidence="3">Lacks conserved residue(s) required for the propagation of feature annotation.</text>
</comment>
<sequence length="641" mass="73866">MEAKLSPFDLHEDTEFPPSRMCQQNSCRWKRPHEISTTPELVSDKYPNMLLNRGSDDKNSHITDAMFILASSKNSFDQVVHDSETFEHNYTGEFSFNFWKWGEWTTVSVDDRLPVALDGHPAFIQNEKNLHEYWPALLHKAYLKFTDRNPPKKLIDVVIDLSGGIPESFDLRNEEKLPDYLWDIILKSHEMESLMMCQITADDDDEEEMWNGLVRGHVYIVTAVIESRIEGWTTKLLRLKNTRSRNGWTGKWSEWISFNDFVRCLHLLDLIHLSTPTQKSAAWYEERCRGQWVSGVNAGGSESHQKGLYHSNPQFCLVLRRPDIGDLCGECSCLLALQVKSKRRRVPMAGFDVYLMKRAAEASPLTADNHCEKAISKKHFMASCAQVREVTCRLQLDPGYYYVIPHTSRPSEEAEFLLRAMTMSKSELGPVCQEEPTSYQRTLSTVDFGVFLNGSSHLKFKNFNQIERPIGSLPHDLFISYAGEDHVIDARDMRDLLSDLFRREFCETKSFGVECCRSLITLQLGINDELEDAELGYEATVALWDRLLHWNQIFAKFDRDRSGCIETYNLRDVFLEIGFKLHFNVLAYYAIHFGGKLRSLTFEDVVTCLSKTLNAYAAYKNADLTKPSLTLDKWLLLTTKM</sequence>
<dbReference type="PRINTS" id="PR00704">
    <property type="entry name" value="CALPAIN"/>
</dbReference>
<feature type="domain" description="EF-hand" evidence="5">
    <location>
        <begin position="545"/>
        <end position="580"/>
    </location>
</feature>
<evidence type="ECO:0000256" key="3">
    <source>
        <dbReference type="PROSITE-ProRule" id="PRU00239"/>
    </source>
</evidence>
<evidence type="ECO:0000256" key="2">
    <source>
        <dbReference type="PIRSR" id="PIRSR622684-1"/>
    </source>
</evidence>
<dbReference type="SUPFAM" id="SSF54001">
    <property type="entry name" value="Cysteine proteinases"/>
    <property type="match status" value="1"/>
</dbReference>
<organism evidence="6">
    <name type="scientific">Capitella teleta</name>
    <name type="common">Polychaete worm</name>
    <dbReference type="NCBI Taxonomy" id="283909"/>
    <lineage>
        <taxon>Eukaryota</taxon>
        <taxon>Metazoa</taxon>
        <taxon>Spiralia</taxon>
        <taxon>Lophotrochozoa</taxon>
        <taxon>Annelida</taxon>
        <taxon>Polychaeta</taxon>
        <taxon>Sedentaria</taxon>
        <taxon>Scolecida</taxon>
        <taxon>Capitellidae</taxon>
        <taxon>Capitella</taxon>
    </lineage>
</organism>
<dbReference type="PROSITE" id="PS50203">
    <property type="entry name" value="CALPAIN_CAT"/>
    <property type="match status" value="1"/>
</dbReference>
<name>R7VK39_CAPTE</name>
<dbReference type="PANTHER" id="PTHR10183">
    <property type="entry name" value="CALPAIN"/>
    <property type="match status" value="1"/>
</dbReference>
<gene>
    <name evidence="6" type="ORF">CAPTEDRAFT_224123</name>
</gene>
<dbReference type="InterPro" id="IPR001300">
    <property type="entry name" value="Peptidase_C2_calpain_cat"/>
</dbReference>
<dbReference type="Pfam" id="PF00648">
    <property type="entry name" value="Peptidase_C2"/>
    <property type="match status" value="1"/>
</dbReference>
<dbReference type="PROSITE" id="PS50222">
    <property type="entry name" value="EF_HAND_2"/>
    <property type="match status" value="1"/>
</dbReference>
<comment type="similarity">
    <text evidence="1">Belongs to the peptidase C2 family.</text>
</comment>
<dbReference type="SMART" id="SM00230">
    <property type="entry name" value="CysPc"/>
    <property type="match status" value="1"/>
</dbReference>
<evidence type="ECO:0008006" key="9">
    <source>
        <dbReference type="Google" id="ProtNLM"/>
    </source>
</evidence>
<protein>
    <recommendedName>
        <fullName evidence="9">Calpain catalytic domain-containing protein</fullName>
    </recommendedName>
</protein>
<reference evidence="6 8" key="2">
    <citation type="journal article" date="2013" name="Nature">
        <title>Insights into bilaterian evolution from three spiralian genomes.</title>
        <authorList>
            <person name="Simakov O."/>
            <person name="Marletaz F."/>
            <person name="Cho S.J."/>
            <person name="Edsinger-Gonzales E."/>
            <person name="Havlak P."/>
            <person name="Hellsten U."/>
            <person name="Kuo D.H."/>
            <person name="Larsson T."/>
            <person name="Lv J."/>
            <person name="Arendt D."/>
            <person name="Savage R."/>
            <person name="Osoegawa K."/>
            <person name="de Jong P."/>
            <person name="Grimwood J."/>
            <person name="Chapman J.A."/>
            <person name="Shapiro H."/>
            <person name="Aerts A."/>
            <person name="Otillar R.P."/>
            <person name="Terry A.Y."/>
            <person name="Boore J.L."/>
            <person name="Grigoriev I.V."/>
            <person name="Lindberg D.R."/>
            <person name="Seaver E.C."/>
            <person name="Weisblat D.A."/>
            <person name="Putnam N.H."/>
            <person name="Rokhsar D.S."/>
        </authorList>
    </citation>
    <scope>NUCLEOTIDE SEQUENCE</scope>
    <source>
        <strain evidence="6 8">I ESC-2004</strain>
    </source>
</reference>
<dbReference type="InterPro" id="IPR002048">
    <property type="entry name" value="EF_hand_dom"/>
</dbReference>
<dbReference type="HOGENOM" id="CLU_010982_0_1_1"/>
<dbReference type="SUPFAM" id="SSF47473">
    <property type="entry name" value="EF-hand"/>
    <property type="match status" value="1"/>
</dbReference>
<dbReference type="Proteomes" id="UP000014760">
    <property type="component" value="Unassembled WGS sequence"/>
</dbReference>
<dbReference type="Gene3D" id="3.90.70.10">
    <property type="entry name" value="Cysteine proteinases"/>
    <property type="match status" value="1"/>
</dbReference>
<dbReference type="InterPro" id="IPR022683">
    <property type="entry name" value="Calpain_III"/>
</dbReference>
<dbReference type="STRING" id="283909.R7VK39"/>
<dbReference type="AlphaFoldDB" id="R7VK39"/>
<evidence type="ECO:0000259" key="5">
    <source>
        <dbReference type="PROSITE" id="PS50222"/>
    </source>
</evidence>
<dbReference type="SMART" id="SM00720">
    <property type="entry name" value="calpain_III"/>
    <property type="match status" value="1"/>
</dbReference>
<evidence type="ECO:0000259" key="4">
    <source>
        <dbReference type="PROSITE" id="PS50203"/>
    </source>
</evidence>
<reference evidence="7" key="3">
    <citation type="submission" date="2015-06" db="UniProtKB">
        <authorList>
            <consortium name="EnsemblMetazoa"/>
        </authorList>
    </citation>
    <scope>IDENTIFICATION</scope>
</reference>
<dbReference type="InterPro" id="IPR022684">
    <property type="entry name" value="Calpain_cysteine_protease"/>
</dbReference>
<dbReference type="PANTHER" id="PTHR10183:SF424">
    <property type="entry name" value="CALPAIN-B-LIKE PROTEIN"/>
    <property type="match status" value="1"/>
</dbReference>
<dbReference type="GO" id="GO:0004198">
    <property type="term" value="F:calcium-dependent cysteine-type endopeptidase activity"/>
    <property type="evidence" value="ECO:0007669"/>
    <property type="project" value="InterPro"/>
</dbReference>
<feature type="active site" evidence="2">
    <location>
        <position position="241"/>
    </location>
</feature>
<proteinExistence type="inferred from homology"/>
<dbReference type="OrthoDB" id="424753at2759"/>
<keyword evidence="8" id="KW-1185">Reference proteome</keyword>
<dbReference type="Gene3D" id="1.10.238.10">
    <property type="entry name" value="EF-hand"/>
    <property type="match status" value="1"/>
</dbReference>
<dbReference type="GO" id="GO:0006508">
    <property type="term" value="P:proteolysis"/>
    <property type="evidence" value="ECO:0007669"/>
    <property type="project" value="InterPro"/>
</dbReference>
<evidence type="ECO:0000313" key="6">
    <source>
        <dbReference type="EMBL" id="ELU17011.1"/>
    </source>
</evidence>
<dbReference type="InterPro" id="IPR038765">
    <property type="entry name" value="Papain-like_cys_pep_sf"/>
</dbReference>
<dbReference type="GO" id="GO:0005509">
    <property type="term" value="F:calcium ion binding"/>
    <property type="evidence" value="ECO:0007669"/>
    <property type="project" value="InterPro"/>
</dbReference>
<evidence type="ECO:0000256" key="1">
    <source>
        <dbReference type="ARBA" id="ARBA00007623"/>
    </source>
</evidence>
<dbReference type="InterPro" id="IPR022682">
    <property type="entry name" value="Calpain_domain_III"/>
</dbReference>
<dbReference type="InterPro" id="IPR011992">
    <property type="entry name" value="EF-hand-dom_pair"/>
</dbReference>
<dbReference type="GO" id="GO:0005737">
    <property type="term" value="C:cytoplasm"/>
    <property type="evidence" value="ECO:0007669"/>
    <property type="project" value="TreeGrafter"/>
</dbReference>
<feature type="active site" evidence="2">
    <location>
        <position position="217"/>
    </location>
</feature>
<dbReference type="EMBL" id="KB292771">
    <property type="protein sequence ID" value="ELU17011.1"/>
    <property type="molecule type" value="Genomic_DNA"/>
</dbReference>
<dbReference type="InterPro" id="IPR036213">
    <property type="entry name" value="Calpain_III_sf"/>
</dbReference>
<dbReference type="Gene3D" id="2.60.120.380">
    <property type="match status" value="1"/>
</dbReference>
<dbReference type="SUPFAM" id="SSF49758">
    <property type="entry name" value="Calpain large subunit, middle domain (domain III)"/>
    <property type="match status" value="1"/>
</dbReference>
<evidence type="ECO:0000313" key="7">
    <source>
        <dbReference type="EnsemblMetazoa" id="CapteP224123"/>
    </source>
</evidence>
<accession>R7VK39</accession>
<dbReference type="EMBL" id="AMQN01004174">
    <property type="status" value="NOT_ANNOTATED_CDS"/>
    <property type="molecule type" value="Genomic_DNA"/>
</dbReference>
<dbReference type="Pfam" id="PF01067">
    <property type="entry name" value="Calpain_III"/>
    <property type="match status" value="1"/>
</dbReference>
<dbReference type="EnsemblMetazoa" id="CapteT224123">
    <property type="protein sequence ID" value="CapteP224123"/>
    <property type="gene ID" value="CapteG224123"/>
</dbReference>
<evidence type="ECO:0000313" key="8">
    <source>
        <dbReference type="Proteomes" id="UP000014760"/>
    </source>
</evidence>
<reference evidence="8" key="1">
    <citation type="submission" date="2012-12" db="EMBL/GenBank/DDBJ databases">
        <authorList>
            <person name="Hellsten U."/>
            <person name="Grimwood J."/>
            <person name="Chapman J.A."/>
            <person name="Shapiro H."/>
            <person name="Aerts A."/>
            <person name="Otillar R.P."/>
            <person name="Terry A.Y."/>
            <person name="Boore J.L."/>
            <person name="Simakov O."/>
            <person name="Marletaz F."/>
            <person name="Cho S.-J."/>
            <person name="Edsinger-Gonzales E."/>
            <person name="Havlak P."/>
            <person name="Kuo D.-H."/>
            <person name="Larsson T."/>
            <person name="Lv J."/>
            <person name="Arendt D."/>
            <person name="Savage R."/>
            <person name="Osoegawa K."/>
            <person name="de Jong P."/>
            <person name="Lindberg D.R."/>
            <person name="Seaver E.C."/>
            <person name="Weisblat D.A."/>
            <person name="Putnam N.H."/>
            <person name="Grigoriev I.V."/>
            <person name="Rokhsar D.S."/>
        </authorList>
    </citation>
    <scope>NUCLEOTIDE SEQUENCE</scope>
    <source>
        <strain evidence="8">I ESC-2004</strain>
    </source>
</reference>